<dbReference type="PANTHER" id="PTHR11008:SF29">
    <property type="entry name" value="IP17226P"/>
    <property type="match status" value="1"/>
</dbReference>
<dbReference type="GO" id="GO:0005615">
    <property type="term" value="C:extracellular space"/>
    <property type="evidence" value="ECO:0007669"/>
    <property type="project" value="TreeGrafter"/>
</dbReference>
<dbReference type="InterPro" id="IPR010562">
    <property type="entry name" value="Haemolymph_juvenile_hormone-bd"/>
</dbReference>
<sequence>NFTVRGPIEDLINATLEDLRPNIPDPLIIDDFEINLPDGEIVGYANVSNFELTGLQGFHVSALTFDFNNNLGVNFTVDFGLLNLNSDYWADIVIAQLIPLYGEGNANVHINNLVIEGFGHGNLTGGISVSNLRVLVHVETAIFDIHGLIYNEDFSQIVSEVLTDAVAKFLNEHTKFVSDIISPILETIINAILNIDSDQTAVGASIDEILSKGLFK</sequence>
<accession>A0A482VZJ2</accession>
<dbReference type="PANTHER" id="PTHR11008">
    <property type="entry name" value="PROTEIN TAKEOUT-LIKE PROTEIN"/>
    <property type="match status" value="1"/>
</dbReference>
<dbReference type="OrthoDB" id="6747947at2759"/>
<dbReference type="SMART" id="SM00700">
    <property type="entry name" value="JHBP"/>
    <property type="match status" value="1"/>
</dbReference>
<dbReference type="InterPro" id="IPR038606">
    <property type="entry name" value="To_sf"/>
</dbReference>
<feature type="non-terminal residue" evidence="1">
    <location>
        <position position="216"/>
    </location>
</feature>
<evidence type="ECO:0000313" key="1">
    <source>
        <dbReference type="EMBL" id="RZC38240.1"/>
    </source>
</evidence>
<gene>
    <name evidence="1" type="ORF">BDFB_010031</name>
</gene>
<feature type="non-terminal residue" evidence="1">
    <location>
        <position position="1"/>
    </location>
</feature>
<keyword evidence="2" id="KW-1185">Reference proteome</keyword>
<organism evidence="1 2">
    <name type="scientific">Asbolus verrucosus</name>
    <name type="common">Desert ironclad beetle</name>
    <dbReference type="NCBI Taxonomy" id="1661398"/>
    <lineage>
        <taxon>Eukaryota</taxon>
        <taxon>Metazoa</taxon>
        <taxon>Ecdysozoa</taxon>
        <taxon>Arthropoda</taxon>
        <taxon>Hexapoda</taxon>
        <taxon>Insecta</taxon>
        <taxon>Pterygota</taxon>
        <taxon>Neoptera</taxon>
        <taxon>Endopterygota</taxon>
        <taxon>Coleoptera</taxon>
        <taxon>Polyphaga</taxon>
        <taxon>Cucujiformia</taxon>
        <taxon>Tenebrionidae</taxon>
        <taxon>Pimeliinae</taxon>
        <taxon>Asbolus</taxon>
    </lineage>
</organism>
<dbReference type="Pfam" id="PF06585">
    <property type="entry name" value="JHBP"/>
    <property type="match status" value="1"/>
</dbReference>
<dbReference type="EMBL" id="QDEB01045154">
    <property type="protein sequence ID" value="RZC38240.1"/>
    <property type="molecule type" value="Genomic_DNA"/>
</dbReference>
<comment type="caution">
    <text evidence="1">The sequence shown here is derived from an EMBL/GenBank/DDBJ whole genome shotgun (WGS) entry which is preliminary data.</text>
</comment>
<dbReference type="Proteomes" id="UP000292052">
    <property type="component" value="Unassembled WGS sequence"/>
</dbReference>
<reference evidence="1 2" key="1">
    <citation type="submission" date="2017-03" db="EMBL/GenBank/DDBJ databases">
        <title>Genome of the blue death feigning beetle - Asbolus verrucosus.</title>
        <authorList>
            <person name="Rider S.D."/>
        </authorList>
    </citation>
    <scope>NUCLEOTIDE SEQUENCE [LARGE SCALE GENOMIC DNA]</scope>
    <source>
        <strain evidence="1">Butters</strain>
        <tissue evidence="1">Head and leg muscle</tissue>
    </source>
</reference>
<protein>
    <submittedName>
        <fullName evidence="1">JHBP domain containing protein</fullName>
    </submittedName>
</protein>
<dbReference type="Gene3D" id="3.15.10.30">
    <property type="entry name" value="Haemolymph juvenile hormone binding protein"/>
    <property type="match status" value="1"/>
</dbReference>
<proteinExistence type="predicted"/>
<name>A0A482VZJ2_ASBVE</name>
<evidence type="ECO:0000313" key="2">
    <source>
        <dbReference type="Proteomes" id="UP000292052"/>
    </source>
</evidence>
<dbReference type="AlphaFoldDB" id="A0A482VZJ2"/>